<proteinExistence type="predicted"/>
<sequence length="152" mass="15998">MPQVRSASPSQPAAPRALKADGLTEPIGSTSRAPRLTWRHDGRQASAFLVRAHDEAGAELFAVEIDGRSHALAWPAAPLADLQRVSWSVTALADSEELGRADSWLETAFDGAWPAAAVTHPRGWNPEPTPGPCPSCVPASTSTLPCARPGCT</sequence>
<name>A0A7H0H4L7_9ACTN</name>
<dbReference type="RefSeq" id="WP_187720613.1">
    <property type="nucleotide sequence ID" value="NZ_CP060789.1"/>
</dbReference>
<evidence type="ECO:0000313" key="3">
    <source>
        <dbReference type="Proteomes" id="UP000516117"/>
    </source>
</evidence>
<protein>
    <submittedName>
        <fullName evidence="2">Uncharacterized protein</fullName>
    </submittedName>
</protein>
<dbReference type="AlphaFoldDB" id="A0A7H0H4L7"/>
<evidence type="ECO:0000313" key="2">
    <source>
        <dbReference type="EMBL" id="QNP55483.1"/>
    </source>
</evidence>
<dbReference type="KEGG" id="tdf:H9L22_14995"/>
<feature type="region of interest" description="Disordered" evidence="1">
    <location>
        <begin position="1"/>
        <end position="33"/>
    </location>
</feature>
<dbReference type="EMBL" id="CP060789">
    <property type="protein sequence ID" value="QNP55483.1"/>
    <property type="molecule type" value="Genomic_DNA"/>
</dbReference>
<feature type="compositionally biased region" description="Low complexity" evidence="1">
    <location>
        <begin position="1"/>
        <end position="17"/>
    </location>
</feature>
<keyword evidence="3" id="KW-1185">Reference proteome</keyword>
<gene>
    <name evidence="2" type="ORF">H9L22_14995</name>
</gene>
<organism evidence="2 3">
    <name type="scientific">Tessaracoccus defluvii</name>
    <dbReference type="NCBI Taxonomy" id="1285901"/>
    <lineage>
        <taxon>Bacteria</taxon>
        <taxon>Bacillati</taxon>
        <taxon>Actinomycetota</taxon>
        <taxon>Actinomycetes</taxon>
        <taxon>Propionibacteriales</taxon>
        <taxon>Propionibacteriaceae</taxon>
        <taxon>Tessaracoccus</taxon>
    </lineage>
</organism>
<reference evidence="2 3" key="1">
    <citation type="submission" date="2020-08" db="EMBL/GenBank/DDBJ databases">
        <title>Genome sequence of Tessaracoccus defluvii JCM 17540T.</title>
        <authorList>
            <person name="Hyun D.-W."/>
            <person name="Bae J.-W."/>
        </authorList>
    </citation>
    <scope>NUCLEOTIDE SEQUENCE [LARGE SCALE GENOMIC DNA]</scope>
    <source>
        <strain evidence="2 3">JCM 17540</strain>
    </source>
</reference>
<evidence type="ECO:0000256" key="1">
    <source>
        <dbReference type="SAM" id="MobiDB-lite"/>
    </source>
</evidence>
<accession>A0A7H0H4L7</accession>
<dbReference type="Proteomes" id="UP000516117">
    <property type="component" value="Chromosome"/>
</dbReference>
<dbReference type="Pfam" id="PF25788">
    <property type="entry name" value="Ig_Rha78A_N"/>
    <property type="match status" value="1"/>
</dbReference>